<accession>A0A926IH65</accession>
<gene>
    <name evidence="1" type="ORF">H8689_04090</name>
</gene>
<dbReference type="Pfam" id="PF14070">
    <property type="entry name" value="YjfB_motility"/>
    <property type="match status" value="1"/>
</dbReference>
<name>A0A926IH65_9FIRM</name>
<protein>
    <submittedName>
        <fullName evidence="1">YjfB family protein</fullName>
    </submittedName>
</protein>
<dbReference type="AlphaFoldDB" id="A0A926IH65"/>
<reference evidence="1 2" key="1">
    <citation type="submission" date="2020-08" db="EMBL/GenBank/DDBJ databases">
        <title>Genome public.</title>
        <authorList>
            <person name="Liu C."/>
            <person name="Sun Q."/>
        </authorList>
    </citation>
    <scope>NUCLEOTIDE SEQUENCE [LARGE SCALE GENOMIC DNA]</scope>
    <source>
        <strain evidence="1 2">NSJ-26</strain>
    </source>
</reference>
<evidence type="ECO:0000313" key="1">
    <source>
        <dbReference type="EMBL" id="MBC8590322.1"/>
    </source>
</evidence>
<sequence>MDIPAVSMSMNQIRLKQEVGMSVAKMVLDSVKAEGADLLKMMEVNMEIIEGGLNTNVGGNIDIYA</sequence>
<keyword evidence="2" id="KW-1185">Reference proteome</keyword>
<dbReference type="Proteomes" id="UP000601522">
    <property type="component" value="Unassembled WGS sequence"/>
</dbReference>
<dbReference type="EMBL" id="JACRTK010000001">
    <property type="protein sequence ID" value="MBC8590322.1"/>
    <property type="molecule type" value="Genomic_DNA"/>
</dbReference>
<dbReference type="InterPro" id="IPR025906">
    <property type="entry name" value="YjfB_motility"/>
</dbReference>
<evidence type="ECO:0000313" key="2">
    <source>
        <dbReference type="Proteomes" id="UP000601522"/>
    </source>
</evidence>
<comment type="caution">
    <text evidence="1">The sequence shown here is derived from an EMBL/GenBank/DDBJ whole genome shotgun (WGS) entry which is preliminary data.</text>
</comment>
<organism evidence="1 2">
    <name type="scientific">Wansuia hejianensis</name>
    <dbReference type="NCBI Taxonomy" id="2763667"/>
    <lineage>
        <taxon>Bacteria</taxon>
        <taxon>Bacillati</taxon>
        <taxon>Bacillota</taxon>
        <taxon>Clostridia</taxon>
        <taxon>Lachnospirales</taxon>
        <taxon>Lachnospiraceae</taxon>
        <taxon>Wansuia</taxon>
    </lineage>
</organism>
<proteinExistence type="predicted"/>
<dbReference type="RefSeq" id="WP_249323139.1">
    <property type="nucleotide sequence ID" value="NZ_JACRTK010000001.1"/>
</dbReference>